<comment type="catalytic activity">
    <reaction evidence="6">
        <text>(3S)-3-hydroxy-3-methylglutaryl-CoA = acetoacetate + acetyl-CoA</text>
        <dbReference type="Rhea" id="RHEA:24404"/>
        <dbReference type="ChEBI" id="CHEBI:13705"/>
        <dbReference type="ChEBI" id="CHEBI:43074"/>
        <dbReference type="ChEBI" id="CHEBI:57288"/>
        <dbReference type="EC" id="4.1.3.4"/>
    </reaction>
</comment>
<dbReference type="PANTHER" id="PTHR42738:SF7">
    <property type="entry name" value="HYDROXYMETHYLGLUTARYL-COA LYASE"/>
    <property type="match status" value="1"/>
</dbReference>
<dbReference type="GO" id="GO:0004419">
    <property type="term" value="F:hydroxymethylglutaryl-CoA lyase activity"/>
    <property type="evidence" value="ECO:0007669"/>
    <property type="project" value="UniProtKB-EC"/>
</dbReference>
<reference evidence="8 9" key="1">
    <citation type="submission" date="2024-08" db="EMBL/GenBank/DDBJ databases">
        <authorList>
            <person name="Paterson S."/>
        </authorList>
    </citation>
    <scope>NUCLEOTIDE SEQUENCE [LARGE SCALE GENOMIC DNA]</scope>
</reference>
<sequence length="264" mass="28645">MLFCRRFARLVRVPQCYSSSKLLLKLVEVGPRDGLQNEISIIPTEIKVSLINQLTEAGLQFVEVSSFVNPKWVPQLADALQLWFRIFRVLWMRSRRNPMSQAIPVRGYVSCALGCPYEGSVSPDEVARVAELLWNIGCYEMSLGDTVGRGTPESMNRLLTVMLAQGGACPREAVAVHCHDTGGNALANIGVALDHHGIRVVDSAIGGLGGCPYAGPDAPGNVATEAVVRYVLDKGYILSSNLKLEQLIAVSSVLWALPTLGRSL</sequence>
<keyword evidence="4" id="KW-0479">Metal-binding</keyword>
<dbReference type="GO" id="GO:0046872">
    <property type="term" value="F:metal ion binding"/>
    <property type="evidence" value="ECO:0007669"/>
    <property type="project" value="UniProtKB-KW"/>
</dbReference>
<keyword evidence="5" id="KW-0456">Lyase</keyword>
<evidence type="ECO:0000313" key="9">
    <source>
        <dbReference type="Proteomes" id="UP001189180"/>
    </source>
</evidence>
<evidence type="ECO:0000256" key="4">
    <source>
        <dbReference type="ARBA" id="ARBA00022723"/>
    </source>
</evidence>
<feature type="domain" description="Pyruvate carboxyltransferase" evidence="7">
    <location>
        <begin position="1"/>
        <end position="248"/>
    </location>
</feature>
<name>A0ABC9HI13_FASHE</name>
<evidence type="ECO:0000256" key="3">
    <source>
        <dbReference type="ARBA" id="ARBA00012910"/>
    </source>
</evidence>
<comment type="caution">
    <text evidence="8">The sequence shown here is derived from an EMBL/GenBank/DDBJ whole genome shotgun (WGS) entry which is preliminary data.</text>
</comment>
<protein>
    <recommendedName>
        <fullName evidence="3">hydroxymethylglutaryl-CoA lyase</fullName>
        <ecNumber evidence="3">4.1.3.4</ecNumber>
    </recommendedName>
</protein>
<dbReference type="EC" id="4.1.3.4" evidence="3"/>
<evidence type="ECO:0000259" key="7">
    <source>
        <dbReference type="PROSITE" id="PS50991"/>
    </source>
</evidence>
<dbReference type="InterPro" id="IPR043594">
    <property type="entry name" value="HMGL"/>
</dbReference>
<evidence type="ECO:0000256" key="5">
    <source>
        <dbReference type="ARBA" id="ARBA00023239"/>
    </source>
</evidence>
<dbReference type="SUPFAM" id="SSF51569">
    <property type="entry name" value="Aldolase"/>
    <property type="match status" value="1"/>
</dbReference>
<keyword evidence="9" id="KW-1185">Reference proteome</keyword>
<dbReference type="InterPro" id="IPR013785">
    <property type="entry name" value="Aldolase_TIM"/>
</dbReference>
<dbReference type="AlphaFoldDB" id="A0ABC9HI13"/>
<dbReference type="Pfam" id="PF00682">
    <property type="entry name" value="HMGL-like"/>
    <property type="match status" value="1"/>
</dbReference>
<comment type="pathway">
    <text evidence="1">Metabolic intermediate metabolism; (S)-3-hydroxy-3-methylglutaryl-CoA degradation; acetoacetate from (S)-3-hydroxy-3-methylglutaryl-CoA: step 1/1.</text>
</comment>
<comment type="similarity">
    <text evidence="2">Belongs to the HMG-CoA lyase family.</text>
</comment>
<dbReference type="InterPro" id="IPR000891">
    <property type="entry name" value="PYR_CT"/>
</dbReference>
<dbReference type="Proteomes" id="UP001189180">
    <property type="component" value="Unassembled WGS sequence"/>
</dbReference>
<organism evidence="8 9">
    <name type="scientific">Fasciola hepatica</name>
    <name type="common">Liver fluke</name>
    <dbReference type="NCBI Taxonomy" id="6192"/>
    <lineage>
        <taxon>Eukaryota</taxon>
        <taxon>Metazoa</taxon>
        <taxon>Spiralia</taxon>
        <taxon>Lophotrochozoa</taxon>
        <taxon>Platyhelminthes</taxon>
        <taxon>Trematoda</taxon>
        <taxon>Digenea</taxon>
        <taxon>Plagiorchiida</taxon>
        <taxon>Echinostomata</taxon>
        <taxon>Echinostomatoidea</taxon>
        <taxon>Fasciolidae</taxon>
        <taxon>Fasciola</taxon>
    </lineage>
</organism>
<dbReference type="EMBL" id="CANUEZ050000195">
    <property type="protein sequence ID" value="CAM0512139.1"/>
    <property type="molecule type" value="Genomic_DNA"/>
</dbReference>
<dbReference type="Gene3D" id="3.20.20.70">
    <property type="entry name" value="Aldolase class I"/>
    <property type="match status" value="2"/>
</dbReference>
<accession>A0ABC9HI13</accession>
<evidence type="ECO:0000256" key="2">
    <source>
        <dbReference type="ARBA" id="ARBA00009405"/>
    </source>
</evidence>
<dbReference type="PROSITE" id="PS50991">
    <property type="entry name" value="PYR_CT"/>
    <property type="match status" value="1"/>
</dbReference>
<evidence type="ECO:0000256" key="6">
    <source>
        <dbReference type="ARBA" id="ARBA00049877"/>
    </source>
</evidence>
<gene>
    <name evidence="8" type="ORF">FHB240107_LOCUS4534</name>
</gene>
<evidence type="ECO:0000256" key="1">
    <source>
        <dbReference type="ARBA" id="ARBA00005143"/>
    </source>
</evidence>
<dbReference type="PANTHER" id="PTHR42738">
    <property type="entry name" value="HYDROXYMETHYLGLUTARYL-COA LYASE"/>
    <property type="match status" value="1"/>
</dbReference>
<proteinExistence type="inferred from homology"/>
<evidence type="ECO:0000313" key="8">
    <source>
        <dbReference type="EMBL" id="CAM0512139.1"/>
    </source>
</evidence>